<dbReference type="NCBIfam" id="TIGR01988">
    <property type="entry name" value="Ubi-OHases"/>
    <property type="match status" value="1"/>
</dbReference>
<evidence type="ECO:0000256" key="5">
    <source>
        <dbReference type="ARBA" id="ARBA00022827"/>
    </source>
</evidence>
<evidence type="ECO:0000256" key="1">
    <source>
        <dbReference type="ARBA" id="ARBA00001974"/>
    </source>
</evidence>
<reference evidence="9 10" key="1">
    <citation type="journal article" date="2019" name="Int. J. Syst. Evol. Microbiol.">
        <title>The Global Catalogue of Microorganisms (GCM) 10K type strain sequencing project: providing services to taxonomists for standard genome sequencing and annotation.</title>
        <authorList>
            <consortium name="The Broad Institute Genomics Platform"/>
            <consortium name="The Broad Institute Genome Sequencing Center for Infectious Disease"/>
            <person name="Wu L."/>
            <person name="Ma J."/>
        </authorList>
    </citation>
    <scope>NUCLEOTIDE SEQUENCE [LARGE SCALE GENOMIC DNA]</scope>
    <source>
        <strain evidence="9 10">JCM 13378</strain>
    </source>
</reference>
<dbReference type="InterPro" id="IPR051205">
    <property type="entry name" value="UbiH/COQ6_monooxygenase"/>
</dbReference>
<dbReference type="PRINTS" id="PR00420">
    <property type="entry name" value="RNGMNOXGNASE"/>
</dbReference>
<sequence>MTEQRSELDIIIVGGGVVGCLLARALKHTDLKIGIVEARAYQPQQGHPGFDSRTLALARHSAHYLWQLGFKPQLSQFSTPIQSIKITDQGHLGQCYLDSQSQGIEALGYVISQQQLGTMLYSALQSQDLQWHCPDKIDALRLAQDKVTLTLASGQVLSTSLLVVADGGDSPTARLLGVNSNIEDYAQVALVANVECELPHKQRAFERFTEHGPLALLPIGERQAGLVWSLAQTMQDDFAGLTDEALLSKLQQAFGYDLGRFTRISRRTLYPLRLVTSETNLLHRCLILGNAAHTLHPIAGQGFNLGLRDVEQLAAILASHTGQDPGMFSLLNQYHQARQGDQRKVIGLTDSLVRLFSNQYAPLVVGRNMGLSLLQGCQSVKNLLAWQAMGYAEKQDA</sequence>
<keyword evidence="5" id="KW-0274">FAD</keyword>
<keyword evidence="4" id="KW-0285">Flavoprotein</keyword>
<proteinExistence type="inferred from homology"/>
<evidence type="ECO:0000256" key="6">
    <source>
        <dbReference type="ARBA" id="ARBA00023002"/>
    </source>
</evidence>
<organism evidence="9 10">
    <name type="scientific">Bowmanella denitrificans</name>
    <dbReference type="NCBI Taxonomy" id="366582"/>
    <lineage>
        <taxon>Bacteria</taxon>
        <taxon>Pseudomonadati</taxon>
        <taxon>Pseudomonadota</taxon>
        <taxon>Gammaproteobacteria</taxon>
        <taxon>Alteromonadales</taxon>
        <taxon>Alteromonadaceae</taxon>
        <taxon>Bowmanella</taxon>
    </lineage>
</organism>
<evidence type="ECO:0000256" key="3">
    <source>
        <dbReference type="ARBA" id="ARBA00005349"/>
    </source>
</evidence>
<dbReference type="InterPro" id="IPR002938">
    <property type="entry name" value="FAD-bd"/>
</dbReference>
<comment type="pathway">
    <text evidence="2">Cofactor biosynthesis; ubiquinone biosynthesis.</text>
</comment>
<evidence type="ECO:0000256" key="2">
    <source>
        <dbReference type="ARBA" id="ARBA00004749"/>
    </source>
</evidence>
<keyword evidence="7" id="KW-0503">Monooxygenase</keyword>
<dbReference type="Gene3D" id="3.50.50.60">
    <property type="entry name" value="FAD/NAD(P)-binding domain"/>
    <property type="match status" value="2"/>
</dbReference>
<dbReference type="PROSITE" id="PS51257">
    <property type="entry name" value="PROKAR_LIPOPROTEIN"/>
    <property type="match status" value="1"/>
</dbReference>
<dbReference type="Proteomes" id="UP001501757">
    <property type="component" value="Unassembled WGS sequence"/>
</dbReference>
<evidence type="ECO:0000313" key="9">
    <source>
        <dbReference type="EMBL" id="GAA0361605.1"/>
    </source>
</evidence>
<name>A0ABN0XDP1_9ALTE</name>
<dbReference type="InterPro" id="IPR011295">
    <property type="entry name" value="UbiH"/>
</dbReference>
<dbReference type="RefSeq" id="WP_343845661.1">
    <property type="nucleotide sequence ID" value="NZ_BAAAEI010000015.1"/>
</dbReference>
<dbReference type="InterPro" id="IPR036188">
    <property type="entry name" value="FAD/NAD-bd_sf"/>
</dbReference>
<protein>
    <submittedName>
        <fullName evidence="9">2-octaprenyl-6-methoxyphenyl hydroxylase</fullName>
    </submittedName>
</protein>
<evidence type="ECO:0000313" key="10">
    <source>
        <dbReference type="Proteomes" id="UP001501757"/>
    </source>
</evidence>
<dbReference type="InterPro" id="IPR018168">
    <property type="entry name" value="Ubi_Hdrlase_CS"/>
</dbReference>
<evidence type="ECO:0000259" key="8">
    <source>
        <dbReference type="Pfam" id="PF01494"/>
    </source>
</evidence>
<accession>A0ABN0XDP1</accession>
<dbReference type="PANTHER" id="PTHR43876:SF8">
    <property type="entry name" value="2-OCTAPRENYL-6-METHOXYPHENOL HYDROXYLASE"/>
    <property type="match status" value="1"/>
</dbReference>
<dbReference type="Pfam" id="PF01494">
    <property type="entry name" value="FAD_binding_3"/>
    <property type="match status" value="1"/>
</dbReference>
<evidence type="ECO:0000256" key="4">
    <source>
        <dbReference type="ARBA" id="ARBA00022630"/>
    </source>
</evidence>
<dbReference type="PANTHER" id="PTHR43876">
    <property type="entry name" value="UBIQUINONE BIOSYNTHESIS MONOOXYGENASE COQ6, MITOCHONDRIAL"/>
    <property type="match status" value="1"/>
</dbReference>
<dbReference type="InterPro" id="IPR010971">
    <property type="entry name" value="UbiH/COQ6"/>
</dbReference>
<dbReference type="EMBL" id="BAAAEI010000015">
    <property type="protein sequence ID" value="GAA0361605.1"/>
    <property type="molecule type" value="Genomic_DNA"/>
</dbReference>
<dbReference type="PROSITE" id="PS01304">
    <property type="entry name" value="UBIH"/>
    <property type="match status" value="1"/>
</dbReference>
<dbReference type="NCBIfam" id="TIGR01984">
    <property type="entry name" value="UbiH"/>
    <property type="match status" value="1"/>
</dbReference>
<keyword evidence="6" id="KW-0560">Oxidoreductase</keyword>
<dbReference type="SUPFAM" id="SSF51905">
    <property type="entry name" value="FAD/NAD(P)-binding domain"/>
    <property type="match status" value="1"/>
</dbReference>
<evidence type="ECO:0000256" key="7">
    <source>
        <dbReference type="ARBA" id="ARBA00023033"/>
    </source>
</evidence>
<feature type="domain" description="FAD-binding" evidence="8">
    <location>
        <begin position="8"/>
        <end position="340"/>
    </location>
</feature>
<dbReference type="NCBIfam" id="NF004356">
    <property type="entry name" value="PRK05732.1"/>
    <property type="match status" value="1"/>
</dbReference>
<comment type="similarity">
    <text evidence="3">Belongs to the UbiH/COQ6 family.</text>
</comment>
<comment type="caution">
    <text evidence="9">The sequence shown here is derived from an EMBL/GenBank/DDBJ whole genome shotgun (WGS) entry which is preliminary data.</text>
</comment>
<keyword evidence="10" id="KW-1185">Reference proteome</keyword>
<comment type="cofactor">
    <cofactor evidence="1">
        <name>FAD</name>
        <dbReference type="ChEBI" id="CHEBI:57692"/>
    </cofactor>
</comment>
<gene>
    <name evidence="9" type="primary">ubiH</name>
    <name evidence="9" type="ORF">GCM10009092_27440</name>
</gene>